<dbReference type="PANTHER" id="PTHR32282">
    <property type="entry name" value="BINDING PROTEIN TRANSPEPTIDASE, PUTATIVE-RELATED"/>
    <property type="match status" value="1"/>
</dbReference>
<evidence type="ECO:0000256" key="13">
    <source>
        <dbReference type="ARBA" id="ARBA00034000"/>
    </source>
</evidence>
<keyword evidence="16" id="KW-1133">Transmembrane helix</keyword>
<evidence type="ECO:0000259" key="18">
    <source>
        <dbReference type="Pfam" id="PF00912"/>
    </source>
</evidence>
<dbReference type="Gene3D" id="2.60.40.10">
    <property type="entry name" value="Immunoglobulins"/>
    <property type="match status" value="1"/>
</dbReference>
<comment type="catalytic activity">
    <reaction evidence="13">
        <text>Preferential cleavage: (Ac)2-L-Lys-D-Ala-|-D-Ala. Also transpeptidation of peptidyl-alanyl moieties that are N-acyl substituents of D-alanine.</text>
        <dbReference type="EC" id="3.4.16.4"/>
    </reaction>
</comment>
<evidence type="ECO:0000256" key="3">
    <source>
        <dbReference type="ARBA" id="ARBA00022645"/>
    </source>
</evidence>
<feature type="domain" description="Glycosyl transferase family 51" evidence="18">
    <location>
        <begin position="88"/>
        <end position="270"/>
    </location>
</feature>
<gene>
    <name evidence="19" type="ORF">J2Z37_002935</name>
</gene>
<dbReference type="SUPFAM" id="SSF53955">
    <property type="entry name" value="Lysozyme-like"/>
    <property type="match status" value="1"/>
</dbReference>
<dbReference type="InterPro" id="IPR036950">
    <property type="entry name" value="PBP_transglycosylase"/>
</dbReference>
<reference evidence="19 20" key="1">
    <citation type="submission" date="2021-03" db="EMBL/GenBank/DDBJ databases">
        <title>Genomic Encyclopedia of Type Strains, Phase IV (KMG-IV): sequencing the most valuable type-strain genomes for metagenomic binning, comparative biology and taxonomic classification.</title>
        <authorList>
            <person name="Goeker M."/>
        </authorList>
    </citation>
    <scope>NUCLEOTIDE SEQUENCE [LARGE SCALE GENOMIC DNA]</scope>
    <source>
        <strain evidence="19 20">DSM 24738</strain>
    </source>
</reference>
<dbReference type="InterPro" id="IPR001264">
    <property type="entry name" value="Glyco_trans_51"/>
</dbReference>
<dbReference type="Pfam" id="PF00912">
    <property type="entry name" value="Transgly"/>
    <property type="match status" value="1"/>
</dbReference>
<dbReference type="PANTHER" id="PTHR32282:SF11">
    <property type="entry name" value="PENICILLIN-BINDING PROTEIN 1B"/>
    <property type="match status" value="1"/>
</dbReference>
<keyword evidence="12" id="KW-0961">Cell wall biogenesis/degradation</keyword>
<dbReference type="SUPFAM" id="SSF56601">
    <property type="entry name" value="beta-lactamase/transpeptidase-like"/>
    <property type="match status" value="1"/>
</dbReference>
<evidence type="ECO:0000256" key="6">
    <source>
        <dbReference type="ARBA" id="ARBA00022679"/>
    </source>
</evidence>
<evidence type="ECO:0000256" key="10">
    <source>
        <dbReference type="ARBA" id="ARBA00023136"/>
    </source>
</evidence>
<keyword evidence="16" id="KW-0812">Transmembrane</keyword>
<evidence type="ECO:0000256" key="15">
    <source>
        <dbReference type="SAM" id="MobiDB-lite"/>
    </source>
</evidence>
<evidence type="ECO:0000256" key="16">
    <source>
        <dbReference type="SAM" id="Phobius"/>
    </source>
</evidence>
<keyword evidence="3" id="KW-0121">Carboxypeptidase</keyword>
<keyword evidence="20" id="KW-1185">Reference proteome</keyword>
<dbReference type="Gene3D" id="1.10.3810.10">
    <property type="entry name" value="Biosynthetic peptidoglycan transglycosylase-like"/>
    <property type="match status" value="1"/>
</dbReference>
<comment type="subcellular location">
    <subcellularLocation>
        <location evidence="1">Cell membrane</location>
    </subcellularLocation>
</comment>
<dbReference type="Gene3D" id="3.40.710.10">
    <property type="entry name" value="DD-peptidase/beta-lactamase superfamily"/>
    <property type="match status" value="1"/>
</dbReference>
<feature type="transmembrane region" description="Helical" evidence="16">
    <location>
        <begin position="22"/>
        <end position="50"/>
    </location>
</feature>
<dbReference type="InterPro" id="IPR050396">
    <property type="entry name" value="Glycosyltr_51/Transpeptidase"/>
</dbReference>
<dbReference type="RefSeq" id="WP_209810950.1">
    <property type="nucleotide sequence ID" value="NZ_JAGGKT010000008.1"/>
</dbReference>
<keyword evidence="10 16" id="KW-0472">Membrane</keyword>
<dbReference type="InterPro" id="IPR013783">
    <property type="entry name" value="Ig-like_fold"/>
</dbReference>
<dbReference type="Proteomes" id="UP001519343">
    <property type="component" value="Unassembled WGS sequence"/>
</dbReference>
<feature type="compositionally biased region" description="Basic and acidic residues" evidence="15">
    <location>
        <begin position="803"/>
        <end position="823"/>
    </location>
</feature>
<proteinExistence type="predicted"/>
<feature type="region of interest" description="Disordered" evidence="15">
    <location>
        <begin position="782"/>
        <end position="823"/>
    </location>
</feature>
<keyword evidence="5" id="KW-0328">Glycosyltransferase</keyword>
<dbReference type="InterPro" id="IPR023346">
    <property type="entry name" value="Lysozyme-like_dom_sf"/>
</dbReference>
<comment type="caution">
    <text evidence="19">The sequence shown here is derived from an EMBL/GenBank/DDBJ whole genome shotgun (WGS) entry which is preliminary data.</text>
</comment>
<evidence type="ECO:0000256" key="12">
    <source>
        <dbReference type="ARBA" id="ARBA00023316"/>
    </source>
</evidence>
<sequence>MTTRYNNEDNPPKKRKISIWKIVSRILQVSVLLVLMGAFFAGGAATGYVASLVKDDPLRSHDEINDTVFSNYLTGFAYFNENTPKEERLIGQLRAEEDRRLVTKDEVSTHLINAIIATEDRHFYEHRGVDPSGILRATVQDITGSSVQTGGSTLTQQLIKQTLLSPKVTHERKAKEIFLALRMERMFSKDQILEAYMNEMYFGQSANGSNIYGVQAAAKGIFGVDAKDLNISQAAYIAGMLQAPSRYIPFDKDGLAAGKKRQEIVLNRMEENGYITREQYEEAIKYDIGTHLAQSKPRAYSQYPFLMMEIEERAARVLVEKDLSKDPKAKESLSREEYRQLVDNKRKEILRGGYHIYTTIDKKIYEMMTEIAENPENFGPNRTYKVTVGSEVREIKDALEEVGATLIDNRTGAILGFIGGRDFKTQQVNHATRPRQPGSAMKPIAAYAPAFEKGLLQPGSAIDDAPIALDNGVGNPPFYPSNWNNKFQGLITVREALRQSYNIPAIKAYLQVGIPEALSYVEQTGVTTLITPKDNPRVNDYQAKTGVIGGLTQGLTVEEITNAYSVFPNQGSFMDAYLIQRIENSEGEKIFENQISPTQVYSEQTSYLITDMMRTVVRSGTGASLPRLIKGNRDIAGKTGTTNDDVDSWFVGYTPEVTLGVWVGYDIPYTLTKSSPPRPIQIWGKVMNGLIDLYPEDYPEDSKFVQPSGVVRREICRVSGKLPTDLCREAGTVITEVFNQNYVPTESCDVHQHAKVIEYDGKMYLAQDETPEDMVQSKVAMKSPDPLVIPDRPNSRVNYTPLDAKDRLPDQKDPRQDNGKVPDKLLNVEIKNGKLVWGIHPENDVVGYRIYRSIFGSPFEKVGVVFQSSDKVYELKEPGMYYITAVDVVGKESEPTDAIVYGDGGGTGPNEPSEPQDENGGDPLDGVLPPVSPESPMEPGNPEEELTPPNL</sequence>
<keyword evidence="2" id="KW-1003">Cell membrane</keyword>
<keyword evidence="7" id="KW-0378">Hydrolase</keyword>
<keyword evidence="9" id="KW-0573">Peptidoglycan synthesis</keyword>
<feature type="compositionally biased region" description="Acidic residues" evidence="15">
    <location>
        <begin position="941"/>
        <end position="951"/>
    </location>
</feature>
<dbReference type="NCBIfam" id="TIGR02074">
    <property type="entry name" value="PBP_1a_fam"/>
    <property type="match status" value="1"/>
</dbReference>
<evidence type="ECO:0000256" key="8">
    <source>
        <dbReference type="ARBA" id="ARBA00022960"/>
    </source>
</evidence>
<dbReference type="InterPro" id="IPR012338">
    <property type="entry name" value="Beta-lactam/transpept-like"/>
</dbReference>
<dbReference type="EMBL" id="JAGGKT010000008">
    <property type="protein sequence ID" value="MBP1932924.1"/>
    <property type="molecule type" value="Genomic_DNA"/>
</dbReference>
<accession>A0ABS4GRP0</accession>
<comment type="catalytic activity">
    <reaction evidence="14">
        <text>[GlcNAc-(1-&gt;4)-Mur2Ac(oyl-L-Ala-gamma-D-Glu-L-Lys-D-Ala-D-Ala)](n)-di-trans,octa-cis-undecaprenyl diphosphate + beta-D-GlcNAc-(1-&gt;4)-Mur2Ac(oyl-L-Ala-gamma-D-Glu-L-Lys-D-Ala-D-Ala)-di-trans,octa-cis-undecaprenyl diphosphate = [GlcNAc-(1-&gt;4)-Mur2Ac(oyl-L-Ala-gamma-D-Glu-L-Lys-D-Ala-D-Ala)](n+1)-di-trans,octa-cis-undecaprenyl diphosphate + di-trans,octa-cis-undecaprenyl diphosphate + H(+)</text>
        <dbReference type="Rhea" id="RHEA:23708"/>
        <dbReference type="Rhea" id="RHEA-COMP:9602"/>
        <dbReference type="Rhea" id="RHEA-COMP:9603"/>
        <dbReference type="ChEBI" id="CHEBI:15378"/>
        <dbReference type="ChEBI" id="CHEBI:58405"/>
        <dbReference type="ChEBI" id="CHEBI:60033"/>
        <dbReference type="ChEBI" id="CHEBI:78435"/>
        <dbReference type="EC" id="2.4.99.28"/>
    </reaction>
</comment>
<evidence type="ECO:0000256" key="7">
    <source>
        <dbReference type="ARBA" id="ARBA00022801"/>
    </source>
</evidence>
<evidence type="ECO:0000313" key="20">
    <source>
        <dbReference type="Proteomes" id="UP001519343"/>
    </source>
</evidence>
<evidence type="ECO:0000256" key="1">
    <source>
        <dbReference type="ARBA" id="ARBA00004236"/>
    </source>
</evidence>
<evidence type="ECO:0000256" key="14">
    <source>
        <dbReference type="ARBA" id="ARBA00049902"/>
    </source>
</evidence>
<evidence type="ECO:0000256" key="11">
    <source>
        <dbReference type="ARBA" id="ARBA00023268"/>
    </source>
</evidence>
<evidence type="ECO:0000256" key="5">
    <source>
        <dbReference type="ARBA" id="ARBA00022676"/>
    </source>
</evidence>
<keyword evidence="11" id="KW-0511">Multifunctional enzyme</keyword>
<protein>
    <submittedName>
        <fullName evidence="19">Penicillin-binding protein</fullName>
    </submittedName>
</protein>
<feature type="region of interest" description="Disordered" evidence="15">
    <location>
        <begin position="894"/>
        <end position="951"/>
    </location>
</feature>
<dbReference type="InterPro" id="IPR001460">
    <property type="entry name" value="PCN-bd_Tpept"/>
</dbReference>
<organism evidence="19 20">
    <name type="scientific">Ammoniphilus resinae</name>
    <dbReference type="NCBI Taxonomy" id="861532"/>
    <lineage>
        <taxon>Bacteria</taxon>
        <taxon>Bacillati</taxon>
        <taxon>Bacillota</taxon>
        <taxon>Bacilli</taxon>
        <taxon>Bacillales</taxon>
        <taxon>Paenibacillaceae</taxon>
        <taxon>Aneurinibacillus group</taxon>
        <taxon>Ammoniphilus</taxon>
    </lineage>
</organism>
<evidence type="ECO:0000259" key="17">
    <source>
        <dbReference type="Pfam" id="PF00905"/>
    </source>
</evidence>
<keyword evidence="8" id="KW-0133">Cell shape</keyword>
<evidence type="ECO:0000313" key="19">
    <source>
        <dbReference type="EMBL" id="MBP1932924.1"/>
    </source>
</evidence>
<evidence type="ECO:0000256" key="9">
    <source>
        <dbReference type="ARBA" id="ARBA00022984"/>
    </source>
</evidence>
<keyword evidence="6" id="KW-0808">Transferase</keyword>
<dbReference type="Pfam" id="PF00905">
    <property type="entry name" value="Transpeptidase"/>
    <property type="match status" value="1"/>
</dbReference>
<evidence type="ECO:0000256" key="4">
    <source>
        <dbReference type="ARBA" id="ARBA00022670"/>
    </source>
</evidence>
<keyword evidence="4" id="KW-0645">Protease</keyword>
<evidence type="ECO:0000256" key="2">
    <source>
        <dbReference type="ARBA" id="ARBA00022475"/>
    </source>
</evidence>
<feature type="domain" description="Penicillin-binding protein transpeptidase" evidence="17">
    <location>
        <begin position="403"/>
        <end position="658"/>
    </location>
</feature>
<name>A0ABS4GRP0_9BACL</name>